<organism evidence="1 2">
    <name type="scientific">Ensete ventricosum</name>
    <name type="common">Abyssinian banana</name>
    <name type="synonym">Musa ensete</name>
    <dbReference type="NCBI Taxonomy" id="4639"/>
    <lineage>
        <taxon>Eukaryota</taxon>
        <taxon>Viridiplantae</taxon>
        <taxon>Streptophyta</taxon>
        <taxon>Embryophyta</taxon>
        <taxon>Tracheophyta</taxon>
        <taxon>Spermatophyta</taxon>
        <taxon>Magnoliopsida</taxon>
        <taxon>Liliopsida</taxon>
        <taxon>Zingiberales</taxon>
        <taxon>Musaceae</taxon>
        <taxon>Ensete</taxon>
    </lineage>
</organism>
<dbReference type="Proteomes" id="UP000287651">
    <property type="component" value="Unassembled WGS sequence"/>
</dbReference>
<evidence type="ECO:0000313" key="2">
    <source>
        <dbReference type="Proteomes" id="UP000287651"/>
    </source>
</evidence>
<reference evidence="1 2" key="1">
    <citation type="journal article" date="2014" name="Agronomy (Basel)">
        <title>A Draft Genome Sequence for Ensete ventricosum, the Drought-Tolerant Tree Against Hunger.</title>
        <authorList>
            <person name="Harrison J."/>
            <person name="Moore K.A."/>
            <person name="Paszkiewicz K."/>
            <person name="Jones T."/>
            <person name="Grant M."/>
            <person name="Ambacheew D."/>
            <person name="Muzemil S."/>
            <person name="Studholme D.J."/>
        </authorList>
    </citation>
    <scope>NUCLEOTIDE SEQUENCE [LARGE SCALE GENOMIC DNA]</scope>
</reference>
<name>A0A426WZN2_ENSVE</name>
<proteinExistence type="predicted"/>
<comment type="caution">
    <text evidence="1">The sequence shown here is derived from an EMBL/GenBank/DDBJ whole genome shotgun (WGS) entry which is preliminary data.</text>
</comment>
<feature type="non-terminal residue" evidence="1">
    <location>
        <position position="1"/>
    </location>
</feature>
<accession>A0A426WZN2</accession>
<gene>
    <name evidence="1" type="ORF">B296_00044794</name>
</gene>
<evidence type="ECO:0000313" key="1">
    <source>
        <dbReference type="EMBL" id="RRT32678.1"/>
    </source>
</evidence>
<dbReference type="EMBL" id="AMZH03031015">
    <property type="protein sequence ID" value="RRT32678.1"/>
    <property type="molecule type" value="Genomic_DNA"/>
</dbReference>
<protein>
    <submittedName>
        <fullName evidence="1">Uncharacterized protein</fullName>
    </submittedName>
</protein>
<sequence length="121" mass="12817">APAGGRSWQRPPLQAATLATGLPLAALQRASATSGIAAGDCPLRPNRERCLRAQAPAMPAGGRAYWRLPLQGALAVADRPFAGGLGRSRLPLAVGLTVGRSYIPVFQIWIEKMKEVKRPPL</sequence>
<dbReference type="AlphaFoldDB" id="A0A426WZN2"/>